<organism evidence="2 3">
    <name type="scientific">Periplaneta americana</name>
    <name type="common">American cockroach</name>
    <name type="synonym">Blatta americana</name>
    <dbReference type="NCBI Taxonomy" id="6978"/>
    <lineage>
        <taxon>Eukaryota</taxon>
        <taxon>Metazoa</taxon>
        <taxon>Ecdysozoa</taxon>
        <taxon>Arthropoda</taxon>
        <taxon>Hexapoda</taxon>
        <taxon>Insecta</taxon>
        <taxon>Pterygota</taxon>
        <taxon>Neoptera</taxon>
        <taxon>Polyneoptera</taxon>
        <taxon>Dictyoptera</taxon>
        <taxon>Blattodea</taxon>
        <taxon>Blattoidea</taxon>
        <taxon>Blattidae</taxon>
        <taxon>Blattinae</taxon>
        <taxon>Periplaneta</taxon>
    </lineage>
</organism>
<evidence type="ECO:0000313" key="2">
    <source>
        <dbReference type="EMBL" id="KAJ4427657.1"/>
    </source>
</evidence>
<feature type="compositionally biased region" description="Basic and acidic residues" evidence="1">
    <location>
        <begin position="433"/>
        <end position="446"/>
    </location>
</feature>
<feature type="compositionally biased region" description="Low complexity" evidence="1">
    <location>
        <begin position="531"/>
        <end position="544"/>
    </location>
</feature>
<sequence length="2691" mass="296847">MITKNKIMRNRRLLGNTSIRMDNDWSYEVRSRRRVLVPFMKEARKRDQFAKLFRDKLKIFSAEECLGSIKEPEVGSEEIERNRRVLKEKIRGLVSKSIGNDISLGNINENSKIDWLVNKKRQDTFKENMSGRENEVRSQSFRHSSSAHSSVANVVGTSLSAHPLLPLGDNAVEYAIRKVQDNREGLELNRLHQLLVYADDVNMLGENPQTIRENTGILLEASKEIGLELHHFHPVYFVNESVGVGTPASLSCGSMTLSSTMEHQRGVGSHSHHHHRHHSRDRAGNASPLLSPTHTADIHDFDTRDLTIITAGGVGTTSPSPPLTTSLSPGTSITSSPQHFYPGGRQTDDEEQEYTTAVTEQRGTPGTGGSQRQSPYRHQNTGQSNYGSTQSHQFPHHTHITTSQTLTTTLTTTQHPTTLPRSNTSKASNRIQQSDKKSSQIVTRHDWQRSASCRNLRNDSRFEQGAEVNTCTDPLRDGRGYYESVYRQEHLIESPITRYDDSRRACYSAAGSKTNSVDRGSDAVPDTRIYSSSYPGTTSSLSTESGGGDEPGGMMEAGSECILLTTGGLDSGSQEEILYSHDDLSHDSYELLEREGEDEGDDEQEDDDDGRDAMRRRIKSYSGTRSCSLESGGDILPMDEIDELSRDGHDDDAEVFQMDEIETVGSKTYLKQRNNESSLENVRDGLHSTNSDITDRKGLDSMIMRENRDIQSSLQAQSPQFDVHDDMSRDEESMTCTHFEHKSKSRTDVREEDYTYRDSHKHGKVENEEGVVYAVGHDVKSSKQAQTHFVEYNAKCKPGLVVGFDNKDDVAGSKKVSMVHTPVERARSDPHTGSFRSKGGSKRKRRVLTHQKSIDVTPAGSGESDEEGDGDESSFYASTMVASRSEYNIPYILHKRHAMNGTAPSQESAVPHQVEMLTDDYKAQKSDKKIILDDKHDDQLTRIDRKRGSIEKFIAYRQASDSSSCIGSSFEAPDHKIESITSDISDKVAEIIISPTDIRDSNKEISKVTVSQSVGTDDDKISEAALKPDYIASVRDESEEARVDVLDKYFRLPSKTAPDVSSVPVTSSDDERGEKSSTISRKSRIGPPAELPAGPLLPRKRDRSPILFARARLGLSEGSAFSPVRQVGSPASSRRAKSLDAPVVAVHRLPPADAFSSKDDTLDNGIGKPEPLKPLEIIAKRLPSTIEDENGAQEDDTQDLIKRLLEKTQPSLQHVSAVDIDAYNIKGVGIKDINFKSIESEKYGLPSLSDDLKYTSPALSDRDTAKSISSDVADKKTIISEEIKQVHIQRQDTPRPKNLQEIHDIRPTKQLPSPKDVHTALQTVVQDIKEHATTKPQIPIKPEGLISRVSEVVLTKDRYELSVEHPVVIKSEDYQESKDIMKPFELSTQRADSLMSSQESGLEISGNYGVTSQPEISKDVADFPYSEGDTRQVMQKVLNELLGSASVSNGESELDQSYNGKNKRMLLRDKGGSSGDYQTFDDIELPPEFRDYPEIPTVPETSVDLSSVQKPISEYSGDSDLPLSTKEIVKHSVKDSISLKEDKPKIVSLKEDKPKSVSLKEDKPRSVQTVLLEDRSHPYPDIKVKQVPQSSFSDKQRLSKFEIKRRASIDIEPEIIIIDNEPEPARMTKIKTSSKPFSKVKDVSSAVTAKEHFTPTETPSGLEKEKIRKVEAKTDKIVEMELLTETKPPCYADIEVKSHHMETETDTSDKHQVTGAAFMVEPSVTPVAVVKKEIAPPTTRLEHQAISAKAQQISKAAKMRSHPIQIIHIDSHSLEKEEAIVTSDDEVPAIPLDEEGSCLERWVSVEDIHEELLAADYALKGALDLGHEFQYIDEDGRRSPDTCSDYDNLSSSPSSHVLVQDDLPLEQVEEFVEIELGKTSVDGRTEESIKVIIGGRMQKEMKVAAIATEESDSTLSSTTGEDHKPAVLVPTEDVMETVVEVAEEDKSQLRVTDSQETKTESAFQESGSSKLAEHLSEEIAESQQQEILDLEEIVSSESPDEFEQEVTLQSSVPEQIEDKDQEENASSEEVDSDHSEIKELQEDSEEKDVEETELDDKKKSIDTVNLERESEIGVESPVSLKEARDEESPESLKDDKVIERSKSEEEASSSSSLALPARVELSSTWRPFLLESSGSSSLEEGFFPPDEEETTSSPSNNDREEGAASIDFPATFGYPCIGDVITSVGGYGGPSVFALSRTLSRISERSTTSEQERSDLDDDSTKPSSRSPSVDDESLLSSDHQPSLSSDPPSGGPLLEEGFRGMKPEIPRDPSTESDSPAVICGPGGMYIPPPLLSDDDWPSPPTSSSQFETPVVSHVETFYMEIHPEEACKVLVIDSTTDPTGGDGSSTDENHTLQDEDDDFLSGECLSSSATTLDGTVKVAVRPKCPSHYCAGSSLSEDTSMGLSLSEWSSSTSTVRPQCPLHYSGTKSEDTSLDELGRSIPDLPASSITPPNRCRSPSYYSGAKSDTCLDDASPTRLGKSASSQKSRITYYSASKSLTSVDTTLDDVPGPMMSSERPVKVVRPKCTPYYSTARSDEGDRMLERAVSRQGMTEKEPSSQSLEAPAGWADDRSLSSHSVQQVTGPKVRSKCYSYYSTAAAARSPQSDGDTSSSLEGLNVTERVSRAPKRRKSQPKKRHRVTVDLEVRDGQIVEVSSKSAMETRSSSDQSQVSTQGSADSASAVMFVPKQSSV</sequence>
<feature type="region of interest" description="Disordered" evidence="1">
    <location>
        <begin position="2134"/>
        <end position="2166"/>
    </location>
</feature>
<feature type="compositionally biased region" description="Polar residues" evidence="1">
    <location>
        <begin position="2652"/>
        <end position="2678"/>
    </location>
</feature>
<feature type="compositionally biased region" description="Low complexity" evidence="1">
    <location>
        <begin position="400"/>
        <end position="420"/>
    </location>
</feature>
<feature type="region of interest" description="Disordered" evidence="1">
    <location>
        <begin position="2546"/>
        <end position="2582"/>
    </location>
</feature>
<feature type="compositionally biased region" description="Low complexity" evidence="1">
    <location>
        <begin position="1086"/>
        <end position="1097"/>
    </location>
</feature>
<feature type="compositionally biased region" description="Basic and acidic residues" evidence="1">
    <location>
        <begin position="722"/>
        <end position="758"/>
    </location>
</feature>
<accession>A0ABQ8S135</accession>
<feature type="region of interest" description="Disordered" evidence="1">
    <location>
        <begin position="2598"/>
        <end position="2691"/>
    </location>
</feature>
<name>A0ABQ8S135_PERAM</name>
<feature type="region of interest" description="Disordered" evidence="1">
    <location>
        <begin position="2412"/>
        <end position="2461"/>
    </location>
</feature>
<feature type="compositionally biased region" description="Polar residues" evidence="1">
    <location>
        <begin position="354"/>
        <end position="393"/>
    </location>
</feature>
<feature type="compositionally biased region" description="Low complexity" evidence="1">
    <location>
        <begin position="323"/>
        <end position="337"/>
    </location>
</feature>
<feature type="region of interest" description="Disordered" evidence="1">
    <location>
        <begin position="512"/>
        <end position="556"/>
    </location>
</feature>
<feature type="compositionally biased region" description="Polar residues" evidence="1">
    <location>
        <begin position="421"/>
        <end position="432"/>
    </location>
</feature>
<feature type="compositionally biased region" description="Low complexity" evidence="1">
    <location>
        <begin position="1058"/>
        <end position="1067"/>
    </location>
</feature>
<feature type="compositionally biased region" description="Basic and acidic residues" evidence="1">
    <location>
        <begin position="693"/>
        <end position="709"/>
    </location>
</feature>
<feature type="region of interest" description="Disordered" evidence="1">
    <location>
        <begin position="811"/>
        <end position="877"/>
    </location>
</feature>
<feature type="compositionally biased region" description="Polar residues" evidence="1">
    <location>
        <begin position="2603"/>
        <end position="2614"/>
    </location>
</feature>
<reference evidence="2 3" key="1">
    <citation type="journal article" date="2022" name="Allergy">
        <title>Genome assembly and annotation of Periplaneta americana reveal a comprehensive cockroach allergen profile.</title>
        <authorList>
            <person name="Wang L."/>
            <person name="Xiong Q."/>
            <person name="Saelim N."/>
            <person name="Wang L."/>
            <person name="Nong W."/>
            <person name="Wan A.T."/>
            <person name="Shi M."/>
            <person name="Liu X."/>
            <person name="Cao Q."/>
            <person name="Hui J.H.L."/>
            <person name="Sookrung N."/>
            <person name="Leung T.F."/>
            <person name="Tungtrongchitr A."/>
            <person name="Tsui S.K.W."/>
        </authorList>
    </citation>
    <scope>NUCLEOTIDE SEQUENCE [LARGE SCALE GENOMIC DNA]</scope>
    <source>
        <strain evidence="2">PWHHKU_190912</strain>
    </source>
</reference>
<feature type="compositionally biased region" description="Acidic residues" evidence="1">
    <location>
        <begin position="595"/>
        <end position="610"/>
    </location>
</feature>
<feature type="compositionally biased region" description="Basic and acidic residues" evidence="1">
    <location>
        <begin position="2032"/>
        <end position="2041"/>
    </location>
</feature>
<keyword evidence="3" id="KW-1185">Reference proteome</keyword>
<feature type="compositionally biased region" description="Polar residues" evidence="1">
    <location>
        <begin position="1960"/>
        <end position="1969"/>
    </location>
</feature>
<feature type="compositionally biased region" description="Basic and acidic residues" evidence="1">
    <location>
        <begin position="2257"/>
        <end position="2271"/>
    </location>
</feature>
<feature type="compositionally biased region" description="Acidic residues" evidence="1">
    <location>
        <begin position="2015"/>
        <end position="2031"/>
    </location>
</feature>
<feature type="compositionally biased region" description="Acidic residues" evidence="1">
    <location>
        <begin position="1993"/>
        <end position="2004"/>
    </location>
</feature>
<feature type="compositionally biased region" description="Basic and acidic residues" evidence="1">
    <location>
        <begin position="2546"/>
        <end position="2556"/>
    </location>
</feature>
<feature type="compositionally biased region" description="Basic residues" evidence="1">
    <location>
        <begin position="839"/>
        <end position="849"/>
    </location>
</feature>
<feature type="compositionally biased region" description="Basic residues" evidence="1">
    <location>
        <begin position="2624"/>
        <end position="2638"/>
    </location>
</feature>
<gene>
    <name evidence="2" type="ORF">ANN_25305</name>
</gene>
<feature type="compositionally biased region" description="Basic and acidic residues" evidence="1">
    <location>
        <begin position="2639"/>
        <end position="2649"/>
    </location>
</feature>
<feature type="region of interest" description="Disordered" evidence="1">
    <location>
        <begin position="1834"/>
        <end position="1856"/>
    </location>
</feature>
<feature type="region of interest" description="Disordered" evidence="1">
    <location>
        <begin position="2467"/>
        <end position="2486"/>
    </location>
</feature>
<feature type="compositionally biased region" description="Basic and acidic residues" evidence="1">
    <location>
        <begin position="2081"/>
        <end position="2105"/>
    </location>
</feature>
<feature type="region of interest" description="Disordered" evidence="1">
    <location>
        <begin position="1943"/>
        <end position="1980"/>
    </location>
</feature>
<feature type="compositionally biased region" description="Acidic residues" evidence="1">
    <location>
        <begin position="2042"/>
        <end position="2054"/>
    </location>
</feature>
<feature type="compositionally biased region" description="Basic and acidic residues" evidence="1">
    <location>
        <begin position="1944"/>
        <end position="1959"/>
    </location>
</feature>
<proteinExistence type="predicted"/>
<dbReference type="EMBL" id="JAJSOF020000038">
    <property type="protein sequence ID" value="KAJ4427657.1"/>
    <property type="molecule type" value="Genomic_DNA"/>
</dbReference>
<feature type="compositionally biased region" description="Polar residues" evidence="1">
    <location>
        <begin position="710"/>
        <end position="720"/>
    </location>
</feature>
<feature type="region of interest" description="Disordered" evidence="1">
    <location>
        <begin position="2337"/>
        <end position="2357"/>
    </location>
</feature>
<protein>
    <submittedName>
        <fullName evidence="2">Uncharacterized protein</fullName>
    </submittedName>
</protein>
<feature type="compositionally biased region" description="Low complexity" evidence="1">
    <location>
        <begin position="2199"/>
        <end position="2209"/>
    </location>
</feature>
<dbReference type="Proteomes" id="UP001148838">
    <property type="component" value="Unassembled WGS sequence"/>
</dbReference>
<feature type="compositionally biased region" description="Low complexity" evidence="1">
    <location>
        <begin position="2242"/>
        <end position="2255"/>
    </location>
</feature>
<feature type="region of interest" description="Disordered" evidence="1">
    <location>
        <begin position="2199"/>
        <end position="2309"/>
    </location>
</feature>
<feature type="compositionally biased region" description="Polar residues" evidence="1">
    <location>
        <begin position="667"/>
        <end position="680"/>
    </location>
</feature>
<evidence type="ECO:0000313" key="3">
    <source>
        <dbReference type="Proteomes" id="UP001148838"/>
    </source>
</evidence>
<feature type="region of interest" description="Disordered" evidence="1">
    <location>
        <begin position="312"/>
        <end position="446"/>
    </location>
</feature>
<feature type="compositionally biased region" description="Basic and acidic residues" evidence="1">
    <location>
        <begin position="2055"/>
        <end position="2071"/>
    </location>
</feature>
<feature type="region of interest" description="Disordered" evidence="1">
    <location>
        <begin position="1057"/>
        <end position="1098"/>
    </location>
</feature>
<feature type="region of interest" description="Disordered" evidence="1">
    <location>
        <begin position="261"/>
        <end position="298"/>
    </location>
</feature>
<comment type="caution">
    <text evidence="2">The sequence shown here is derived from an EMBL/GenBank/DDBJ whole genome shotgun (WGS) entry which is preliminary data.</text>
</comment>
<feature type="compositionally biased region" description="Acidic residues" evidence="1">
    <location>
        <begin position="863"/>
        <end position="872"/>
    </location>
</feature>
<feature type="region of interest" description="Disordered" evidence="1">
    <location>
        <begin position="667"/>
        <end position="763"/>
    </location>
</feature>
<feature type="region of interest" description="Disordered" evidence="1">
    <location>
        <begin position="1993"/>
        <end position="2116"/>
    </location>
</feature>
<evidence type="ECO:0000256" key="1">
    <source>
        <dbReference type="SAM" id="MobiDB-lite"/>
    </source>
</evidence>
<feature type="region of interest" description="Disordered" evidence="1">
    <location>
        <begin position="592"/>
        <end position="651"/>
    </location>
</feature>
<feature type="compositionally biased region" description="Basic residues" evidence="1">
    <location>
        <begin position="270"/>
        <end position="280"/>
    </location>
</feature>
<feature type="compositionally biased region" description="Low complexity" evidence="1">
    <location>
        <begin position="2134"/>
        <end position="2143"/>
    </location>
</feature>